<dbReference type="OrthoDB" id="603275at2"/>
<dbReference type="Pfam" id="PF13620">
    <property type="entry name" value="CarboxypepD_reg"/>
    <property type="match status" value="1"/>
</dbReference>
<accession>A0A327QFE7</accession>
<keyword evidence="2" id="KW-1185">Reference proteome</keyword>
<evidence type="ECO:0000313" key="1">
    <source>
        <dbReference type="EMBL" id="RAJ02342.1"/>
    </source>
</evidence>
<keyword evidence="1" id="KW-0645">Protease</keyword>
<dbReference type="Proteomes" id="UP000249547">
    <property type="component" value="Unassembled WGS sequence"/>
</dbReference>
<keyword evidence="1" id="KW-0121">Carboxypeptidase</keyword>
<dbReference type="SUPFAM" id="SSF56935">
    <property type="entry name" value="Porins"/>
    <property type="match status" value="1"/>
</dbReference>
<protein>
    <submittedName>
        <fullName evidence="1">Carboxypeptidase family protein</fullName>
    </submittedName>
</protein>
<evidence type="ECO:0000313" key="2">
    <source>
        <dbReference type="Proteomes" id="UP000249547"/>
    </source>
</evidence>
<dbReference type="AlphaFoldDB" id="A0A327QFE7"/>
<comment type="caution">
    <text evidence="1">The sequence shown here is derived from an EMBL/GenBank/DDBJ whole genome shotgun (WGS) entry which is preliminary data.</text>
</comment>
<dbReference type="InterPro" id="IPR008969">
    <property type="entry name" value="CarboxyPept-like_regulatory"/>
</dbReference>
<proteinExistence type="predicted"/>
<dbReference type="EMBL" id="QLLL01000006">
    <property type="protein sequence ID" value="RAJ02342.1"/>
    <property type="molecule type" value="Genomic_DNA"/>
</dbReference>
<dbReference type="Gene3D" id="2.60.40.1120">
    <property type="entry name" value="Carboxypeptidase-like, regulatory domain"/>
    <property type="match status" value="1"/>
</dbReference>
<gene>
    <name evidence="1" type="ORF">LX64_03353</name>
</gene>
<keyword evidence="1" id="KW-0378">Hydrolase</keyword>
<reference evidence="1 2" key="1">
    <citation type="submission" date="2018-06" db="EMBL/GenBank/DDBJ databases">
        <title>Genomic Encyclopedia of Archaeal and Bacterial Type Strains, Phase II (KMG-II): from individual species to whole genera.</title>
        <authorList>
            <person name="Goeker M."/>
        </authorList>
    </citation>
    <scope>NUCLEOTIDE SEQUENCE [LARGE SCALE GENOMIC DNA]</scope>
    <source>
        <strain evidence="1 2">DSM 23857</strain>
    </source>
</reference>
<organism evidence="1 2">
    <name type="scientific">Chitinophaga skermanii</name>
    <dbReference type="NCBI Taxonomy" id="331697"/>
    <lineage>
        <taxon>Bacteria</taxon>
        <taxon>Pseudomonadati</taxon>
        <taxon>Bacteroidota</taxon>
        <taxon>Chitinophagia</taxon>
        <taxon>Chitinophagales</taxon>
        <taxon>Chitinophagaceae</taxon>
        <taxon>Chitinophaga</taxon>
    </lineage>
</organism>
<sequence>MYLLLVPALLIAQQTVPVNGFVKDSTGRPVVAATVTIITENGAGIAFTKTGSRGEFACQYNGEGVAIKITALGYQPLIVPVTAANGTYELVLRKVEQQLKEVVVKSNTKVSLSSDTLKYRVNAFKENNDRVIADLIARLPGIQVDDKGGISYNGKPITNVYIDGDNLLDGKYRIATNNVPVNAVEQVQVIERDQPVKALNGYVVTNNVSLNLKLTENARTMSIITGFVGAGNKAYHAELNNLVFSRNVKSINNLKTNNIGVNLETENTDIGVSLNNSDIELKKPLPYLSMGDEITPQLPQQYYLMNNDNAGNVNLLFKVKNEWSLRLNAAAMYLKRNYNYNNAFSYYFSKEDTVRYNEIQDNINKLTHFQLQAQVEKNSANIYFKSITKLDLPKWKRNGGTTQNNETFQQFLPTDYLSASNESKIVKALGTDQLISYNSIVQYYTTKENLRILPGVQADIVNDTVAFLQLQQMLHTTNWFINQSGTYKTKFSRIILSASVGVSLEKNALASGLYKTDSASITSQVGTRFRNDLHFQNLGWYGKASIIYLLPKGSIRLEASPTYSFVQYNGALKSAATKNQYFLANPELEFRKNMGRFGELNFRFLQQRTFGQINDIYPGTILVNYRQFNANETPLPTTDISTLGLRYSYRKPISMLFYNLYAGYDYTQQNFMYAYAVDSGATKVVAVDYPNKIHKYTLNGNISKFVFFLNTNLSANINASLTEGKTLFNNELTPFKSYNTNLAITARKKLFTQLTISATGELGSIIQQQRISKDNTIETTTSINKLKTELLHGVSNTISYRLAYNLTSYKQSQQQNVHNSFLDVTLKYAPRKWKSYFEVQCINLLNQQEYRQVKSTVNQLSILELPLRECTIMVKYLFGF</sequence>
<dbReference type="SUPFAM" id="SSF49464">
    <property type="entry name" value="Carboxypeptidase regulatory domain-like"/>
    <property type="match status" value="1"/>
</dbReference>
<dbReference type="GO" id="GO:0004180">
    <property type="term" value="F:carboxypeptidase activity"/>
    <property type="evidence" value="ECO:0007669"/>
    <property type="project" value="UniProtKB-KW"/>
</dbReference>
<dbReference type="RefSeq" id="WP_111598790.1">
    <property type="nucleotide sequence ID" value="NZ_QLLL01000006.1"/>
</dbReference>
<name>A0A327QFE7_9BACT</name>